<keyword evidence="2" id="KW-1185">Reference proteome</keyword>
<sequence length="130" mass="13935">ALAWQHHCPLDTSPAPAADPLLHGGAFVPGDARQQPTTGNLLFLRSLISKQRGKREGAMDKKVTKIDALVGSGFRGGWRAGHLRPETIAVRAGALTSLCCVVAQDGEDRGQELLAAAACRRPQWPRPLPR</sequence>
<evidence type="ECO:0000313" key="1">
    <source>
        <dbReference type="EnsemblPlants" id="AET1Gv20192300.37"/>
    </source>
</evidence>
<proteinExistence type="predicted"/>
<reference evidence="2" key="2">
    <citation type="journal article" date="2017" name="Nat. Plants">
        <title>The Aegilops tauschii genome reveals multiple impacts of transposons.</title>
        <authorList>
            <person name="Zhao G."/>
            <person name="Zou C."/>
            <person name="Li K."/>
            <person name="Wang K."/>
            <person name="Li T."/>
            <person name="Gao L."/>
            <person name="Zhang X."/>
            <person name="Wang H."/>
            <person name="Yang Z."/>
            <person name="Liu X."/>
            <person name="Jiang W."/>
            <person name="Mao L."/>
            <person name="Kong X."/>
            <person name="Jiao Y."/>
            <person name="Jia J."/>
        </authorList>
    </citation>
    <scope>NUCLEOTIDE SEQUENCE [LARGE SCALE GENOMIC DNA]</scope>
    <source>
        <strain evidence="2">cv. AL8/78</strain>
    </source>
</reference>
<organism evidence="1 2">
    <name type="scientific">Aegilops tauschii subsp. strangulata</name>
    <name type="common">Goatgrass</name>
    <dbReference type="NCBI Taxonomy" id="200361"/>
    <lineage>
        <taxon>Eukaryota</taxon>
        <taxon>Viridiplantae</taxon>
        <taxon>Streptophyta</taxon>
        <taxon>Embryophyta</taxon>
        <taxon>Tracheophyta</taxon>
        <taxon>Spermatophyta</taxon>
        <taxon>Magnoliopsida</taxon>
        <taxon>Liliopsida</taxon>
        <taxon>Poales</taxon>
        <taxon>Poaceae</taxon>
        <taxon>BOP clade</taxon>
        <taxon>Pooideae</taxon>
        <taxon>Triticodae</taxon>
        <taxon>Triticeae</taxon>
        <taxon>Triticinae</taxon>
        <taxon>Aegilops</taxon>
    </lineage>
</organism>
<protein>
    <submittedName>
        <fullName evidence="1">Uncharacterized protein</fullName>
    </submittedName>
</protein>
<name>A0A452XWR5_AEGTS</name>
<evidence type="ECO:0000313" key="2">
    <source>
        <dbReference type="Proteomes" id="UP000015105"/>
    </source>
</evidence>
<dbReference type="Gramene" id="AET1Gv20192300.37">
    <property type="protein sequence ID" value="AET1Gv20192300.37"/>
    <property type="gene ID" value="AET1Gv20192300"/>
</dbReference>
<reference evidence="2" key="1">
    <citation type="journal article" date="2014" name="Science">
        <title>Ancient hybridizations among the ancestral genomes of bread wheat.</title>
        <authorList>
            <consortium name="International Wheat Genome Sequencing Consortium,"/>
            <person name="Marcussen T."/>
            <person name="Sandve S.R."/>
            <person name="Heier L."/>
            <person name="Spannagl M."/>
            <person name="Pfeifer M."/>
            <person name="Jakobsen K.S."/>
            <person name="Wulff B.B."/>
            <person name="Steuernagel B."/>
            <person name="Mayer K.F."/>
            <person name="Olsen O.A."/>
        </authorList>
    </citation>
    <scope>NUCLEOTIDE SEQUENCE [LARGE SCALE GENOMIC DNA]</scope>
    <source>
        <strain evidence="2">cv. AL8/78</strain>
    </source>
</reference>
<dbReference type="EnsemblPlants" id="AET1Gv20192300.37">
    <property type="protein sequence ID" value="AET1Gv20192300.37"/>
    <property type="gene ID" value="AET1Gv20192300"/>
</dbReference>
<reference evidence="1" key="4">
    <citation type="submission" date="2019-03" db="UniProtKB">
        <authorList>
            <consortium name="EnsemblPlants"/>
        </authorList>
    </citation>
    <scope>IDENTIFICATION</scope>
</reference>
<dbReference type="AlphaFoldDB" id="A0A452XWR5"/>
<reference evidence="1" key="5">
    <citation type="journal article" date="2021" name="G3 (Bethesda)">
        <title>Aegilops tauschii genome assembly Aet v5.0 features greater sequence contiguity and improved annotation.</title>
        <authorList>
            <person name="Wang L."/>
            <person name="Zhu T."/>
            <person name="Rodriguez J.C."/>
            <person name="Deal K.R."/>
            <person name="Dubcovsky J."/>
            <person name="McGuire P.E."/>
            <person name="Lux T."/>
            <person name="Spannagl M."/>
            <person name="Mayer K.F.X."/>
            <person name="Baldrich P."/>
            <person name="Meyers B.C."/>
            <person name="Huo N."/>
            <person name="Gu Y.Q."/>
            <person name="Zhou H."/>
            <person name="Devos K.M."/>
            <person name="Bennetzen J.L."/>
            <person name="Unver T."/>
            <person name="Budak H."/>
            <person name="Gulick P.J."/>
            <person name="Galiba G."/>
            <person name="Kalapos B."/>
            <person name="Nelson D.R."/>
            <person name="Li P."/>
            <person name="You F.M."/>
            <person name="Luo M.C."/>
            <person name="Dvorak J."/>
        </authorList>
    </citation>
    <scope>NUCLEOTIDE SEQUENCE [LARGE SCALE GENOMIC DNA]</scope>
    <source>
        <strain evidence="1">cv. AL8/78</strain>
    </source>
</reference>
<reference evidence="1" key="3">
    <citation type="journal article" date="2017" name="Nature">
        <title>Genome sequence of the progenitor of the wheat D genome Aegilops tauschii.</title>
        <authorList>
            <person name="Luo M.C."/>
            <person name="Gu Y.Q."/>
            <person name="Puiu D."/>
            <person name="Wang H."/>
            <person name="Twardziok S.O."/>
            <person name="Deal K.R."/>
            <person name="Huo N."/>
            <person name="Zhu T."/>
            <person name="Wang L."/>
            <person name="Wang Y."/>
            <person name="McGuire P.E."/>
            <person name="Liu S."/>
            <person name="Long H."/>
            <person name="Ramasamy R.K."/>
            <person name="Rodriguez J.C."/>
            <person name="Van S.L."/>
            <person name="Yuan L."/>
            <person name="Wang Z."/>
            <person name="Xia Z."/>
            <person name="Xiao L."/>
            <person name="Anderson O.D."/>
            <person name="Ouyang S."/>
            <person name="Liang Y."/>
            <person name="Zimin A.V."/>
            <person name="Pertea G."/>
            <person name="Qi P."/>
            <person name="Bennetzen J.L."/>
            <person name="Dai X."/>
            <person name="Dawson M.W."/>
            <person name="Muller H.G."/>
            <person name="Kugler K."/>
            <person name="Rivarola-Duarte L."/>
            <person name="Spannagl M."/>
            <person name="Mayer K.F.X."/>
            <person name="Lu F.H."/>
            <person name="Bevan M.W."/>
            <person name="Leroy P."/>
            <person name="Li P."/>
            <person name="You F.M."/>
            <person name="Sun Q."/>
            <person name="Liu Z."/>
            <person name="Lyons E."/>
            <person name="Wicker T."/>
            <person name="Salzberg S.L."/>
            <person name="Devos K.M."/>
            <person name="Dvorak J."/>
        </authorList>
    </citation>
    <scope>NUCLEOTIDE SEQUENCE [LARGE SCALE GENOMIC DNA]</scope>
    <source>
        <strain evidence="1">cv. AL8/78</strain>
    </source>
</reference>
<dbReference type="Proteomes" id="UP000015105">
    <property type="component" value="Chromosome 1D"/>
</dbReference>
<accession>A0A452XWR5</accession>